<evidence type="ECO:0000256" key="3">
    <source>
        <dbReference type="PIRSR" id="PIRSR004848-1"/>
    </source>
</evidence>
<dbReference type="GO" id="GO:0030170">
    <property type="term" value="F:pyridoxal phosphate binding"/>
    <property type="evidence" value="ECO:0007669"/>
    <property type="project" value="UniProtKB-UniRule"/>
</dbReference>
<feature type="modified residue" description="N6-(pyridoxal phosphate)lysine" evidence="2 3">
    <location>
        <position position="39"/>
    </location>
</feature>
<dbReference type="AlphaFoldDB" id="A0A7C4JS45"/>
<comment type="cofactor">
    <cofactor evidence="3">
        <name>pyridoxal 5'-phosphate</name>
        <dbReference type="ChEBI" id="CHEBI:597326"/>
    </cofactor>
</comment>
<comment type="function">
    <text evidence="2">Pyridoxal 5'-phosphate (PLP)-binding protein, which is involved in PLP homeostasis.</text>
</comment>
<evidence type="ECO:0000313" key="6">
    <source>
        <dbReference type="EMBL" id="HGQ86509.1"/>
    </source>
</evidence>
<dbReference type="PANTHER" id="PTHR10146:SF14">
    <property type="entry name" value="PYRIDOXAL PHOSPHATE HOMEOSTASIS PROTEIN"/>
    <property type="match status" value="1"/>
</dbReference>
<proteinExistence type="inferred from homology"/>
<evidence type="ECO:0000256" key="2">
    <source>
        <dbReference type="HAMAP-Rule" id="MF_02087"/>
    </source>
</evidence>
<dbReference type="PIRSF" id="PIRSF004848">
    <property type="entry name" value="YBL036c_PLPDEIII"/>
    <property type="match status" value="1"/>
</dbReference>
<organism evidence="6">
    <name type="scientific">Thermodesulfobacterium geofontis</name>
    <dbReference type="NCBI Taxonomy" id="1295609"/>
    <lineage>
        <taxon>Bacteria</taxon>
        <taxon>Pseudomonadati</taxon>
        <taxon>Thermodesulfobacteriota</taxon>
        <taxon>Thermodesulfobacteria</taxon>
        <taxon>Thermodesulfobacteriales</taxon>
        <taxon>Thermodesulfobacteriaceae</taxon>
        <taxon>Thermodesulfobacterium</taxon>
    </lineage>
</organism>
<dbReference type="HAMAP" id="MF_02087">
    <property type="entry name" value="PLP_homeostasis"/>
    <property type="match status" value="1"/>
</dbReference>
<dbReference type="Pfam" id="PF01168">
    <property type="entry name" value="Ala_racemase_N"/>
    <property type="match status" value="1"/>
</dbReference>
<dbReference type="EMBL" id="DSZN01000145">
    <property type="protein sequence ID" value="HGQ86509.1"/>
    <property type="molecule type" value="Genomic_DNA"/>
</dbReference>
<evidence type="ECO:0000256" key="1">
    <source>
        <dbReference type="ARBA" id="ARBA00022898"/>
    </source>
</evidence>
<feature type="domain" description="Alanine racemase N-terminal" evidence="5">
    <location>
        <begin position="45"/>
        <end position="229"/>
    </location>
</feature>
<dbReference type="NCBIfam" id="TIGR00044">
    <property type="entry name" value="YggS family pyridoxal phosphate-dependent enzyme"/>
    <property type="match status" value="1"/>
</dbReference>
<dbReference type="PANTHER" id="PTHR10146">
    <property type="entry name" value="PROLINE SYNTHETASE CO-TRANSCRIBED BACTERIAL HOMOLOG PROTEIN"/>
    <property type="match status" value="1"/>
</dbReference>
<reference evidence="6" key="1">
    <citation type="journal article" date="2020" name="mSystems">
        <title>Genome- and Community-Level Interaction Insights into Carbon Utilization and Element Cycling Functions of Hydrothermarchaeota in Hydrothermal Sediment.</title>
        <authorList>
            <person name="Zhou Z."/>
            <person name="Liu Y."/>
            <person name="Xu W."/>
            <person name="Pan J."/>
            <person name="Luo Z.H."/>
            <person name="Li M."/>
        </authorList>
    </citation>
    <scope>NUCLEOTIDE SEQUENCE [LARGE SCALE GENOMIC DNA]</scope>
    <source>
        <strain evidence="6">SpSt-6</strain>
    </source>
</reference>
<keyword evidence="1 2" id="KW-0663">Pyridoxal phosphate</keyword>
<dbReference type="InterPro" id="IPR011078">
    <property type="entry name" value="PyrdxlP_homeostasis"/>
</dbReference>
<sequence>MDWETLLKENYFKILENIQRACEKSRRKLEEIKILGASKKQTSEKIKIAFKLGIKLFGENYVQEAEKKIFELKDFPIEWHFIGRLQTNKVKKALNLFSMIQTLDRINLAQEIQKQAEKRDLIVPVLVEVNIGKEPTKGGVYPEKLEEFIGEVKNFNRIKIKGLMCLPPYEENPEKVRPYFIKMQKIFEKIKTYMNSEFKELSMGTSNDYTIAIEEGATIIRIGEALFGKRS</sequence>
<comment type="similarity">
    <text evidence="2 4">Belongs to the pyridoxal phosphate-binding protein YggS/PROSC family.</text>
</comment>
<dbReference type="InterPro" id="IPR029066">
    <property type="entry name" value="PLP-binding_barrel"/>
</dbReference>
<name>A0A7C4JS45_9BACT</name>
<dbReference type="Gene3D" id="3.20.20.10">
    <property type="entry name" value="Alanine racemase"/>
    <property type="match status" value="1"/>
</dbReference>
<accession>A0A7C4JS45</accession>
<protein>
    <recommendedName>
        <fullName evidence="2">Pyridoxal phosphate homeostasis protein</fullName>
        <shortName evidence="2">PLP homeostasis protein</shortName>
    </recommendedName>
</protein>
<dbReference type="InterPro" id="IPR001608">
    <property type="entry name" value="Ala_racemase_N"/>
</dbReference>
<gene>
    <name evidence="6" type="ORF">ENT66_09725</name>
</gene>
<dbReference type="FunFam" id="3.20.20.10:FF:000018">
    <property type="entry name" value="Pyridoxal phosphate homeostasis protein"/>
    <property type="match status" value="1"/>
</dbReference>
<dbReference type="CDD" id="cd00635">
    <property type="entry name" value="PLPDE_III_YBL036c_like"/>
    <property type="match status" value="1"/>
</dbReference>
<dbReference type="SUPFAM" id="SSF51419">
    <property type="entry name" value="PLP-binding barrel"/>
    <property type="match status" value="1"/>
</dbReference>
<evidence type="ECO:0000259" key="5">
    <source>
        <dbReference type="Pfam" id="PF01168"/>
    </source>
</evidence>
<evidence type="ECO:0000256" key="4">
    <source>
        <dbReference type="RuleBase" id="RU004514"/>
    </source>
</evidence>
<comment type="caution">
    <text evidence="6">The sequence shown here is derived from an EMBL/GenBank/DDBJ whole genome shotgun (WGS) entry which is preliminary data.</text>
</comment>